<feature type="chain" id="PRO_5043965491" evidence="1">
    <location>
        <begin position="24"/>
        <end position="252"/>
    </location>
</feature>
<keyword evidence="1" id="KW-0732">Signal</keyword>
<comment type="caution">
    <text evidence="2">The sequence shown here is derived from an EMBL/GenBank/DDBJ whole genome shotgun (WGS) entry which is preliminary data.</text>
</comment>
<accession>A0AAV2BWS1</accession>
<feature type="signal peptide" evidence="1">
    <location>
        <begin position="1"/>
        <end position="23"/>
    </location>
</feature>
<organism evidence="2 3">
    <name type="scientific">Larinioides sclopetarius</name>
    <dbReference type="NCBI Taxonomy" id="280406"/>
    <lineage>
        <taxon>Eukaryota</taxon>
        <taxon>Metazoa</taxon>
        <taxon>Ecdysozoa</taxon>
        <taxon>Arthropoda</taxon>
        <taxon>Chelicerata</taxon>
        <taxon>Arachnida</taxon>
        <taxon>Araneae</taxon>
        <taxon>Araneomorphae</taxon>
        <taxon>Entelegynae</taxon>
        <taxon>Araneoidea</taxon>
        <taxon>Araneidae</taxon>
        <taxon>Larinioides</taxon>
    </lineage>
</organism>
<evidence type="ECO:0000313" key="2">
    <source>
        <dbReference type="EMBL" id="CAL1300104.1"/>
    </source>
</evidence>
<reference evidence="2 3" key="1">
    <citation type="submission" date="2024-04" db="EMBL/GenBank/DDBJ databases">
        <authorList>
            <person name="Rising A."/>
            <person name="Reimegard J."/>
            <person name="Sonavane S."/>
            <person name="Akerstrom W."/>
            <person name="Nylinder S."/>
            <person name="Hedman E."/>
            <person name="Kallberg Y."/>
        </authorList>
    </citation>
    <scope>NUCLEOTIDE SEQUENCE [LARGE SCALE GENOMIC DNA]</scope>
</reference>
<dbReference type="Proteomes" id="UP001497382">
    <property type="component" value="Unassembled WGS sequence"/>
</dbReference>
<gene>
    <name evidence="2" type="ORF">LARSCL_LOCUS21746</name>
</gene>
<evidence type="ECO:0000256" key="1">
    <source>
        <dbReference type="SAM" id="SignalP"/>
    </source>
</evidence>
<protein>
    <submittedName>
        <fullName evidence="2">Uncharacterized protein</fullName>
    </submittedName>
</protein>
<name>A0AAV2BWS1_9ARAC</name>
<evidence type="ECO:0000313" key="3">
    <source>
        <dbReference type="Proteomes" id="UP001497382"/>
    </source>
</evidence>
<proteinExistence type="predicted"/>
<sequence>MGAKIHDKLILLWLLTFLSMGWSDIFDWRDHMEDAFADEGHTDGTCKRNLNDKFIFCRYQTESNKTLSTWEPCLCSHILITAEPHTRKIKIPHPLISTDRDKKIIASISVSGSDKLNASSDFQQLLSSLSDLPINGIDMRIEQSKNADGVSKSKMFQYIQDIVSLLRTEVKFQTLSITVQRNTIPFLSDPEFLGIISYFDFLSFAPLLSLRISEGHIEEYFICQYIDTEQNKSKELPSSKNVNLVYELRDEV</sequence>
<keyword evidence="3" id="KW-1185">Reference proteome</keyword>
<dbReference type="EMBL" id="CAXIEN010000534">
    <property type="protein sequence ID" value="CAL1300104.1"/>
    <property type="molecule type" value="Genomic_DNA"/>
</dbReference>
<dbReference type="AlphaFoldDB" id="A0AAV2BWS1"/>